<protein>
    <submittedName>
        <fullName evidence="2">Uncharacterized protein</fullName>
    </submittedName>
</protein>
<gene>
    <name evidence="2" type="ORF">EDB92DRAFT_1855772</name>
</gene>
<sequence>MVHAGAGQTTETEFTKRCQGDRRSSKDGSPKIFKRATLRKLSGMGMRSVEIVVSFLRFLRSSSSHSEPERLTGASPVLRKEASSSRFRFFPATLSLGPAVDGPTAANGGMHGSAGMGVGLGSKRSILRDEFHIGSGVSSWVRSRRKPRLVVGVPEPSAVTCGRVGGDVAGGGSKTGVGRRAGESGALVTEDILPVGELVRSRDDTLEELPEGERSEGGYLSEEIRCAPQQVGRFLSSGSIWNCNL</sequence>
<comment type="caution">
    <text evidence="2">The sequence shown here is derived from an EMBL/GenBank/DDBJ whole genome shotgun (WGS) entry which is preliminary data.</text>
</comment>
<name>A0AAD4LI14_9AGAM</name>
<dbReference type="Proteomes" id="UP001201163">
    <property type="component" value="Unassembled WGS sequence"/>
</dbReference>
<dbReference type="EMBL" id="JAKELL010000020">
    <property type="protein sequence ID" value="KAH8992938.1"/>
    <property type="molecule type" value="Genomic_DNA"/>
</dbReference>
<evidence type="ECO:0000313" key="2">
    <source>
        <dbReference type="EMBL" id="KAH8992938.1"/>
    </source>
</evidence>
<proteinExistence type="predicted"/>
<feature type="region of interest" description="Disordered" evidence="1">
    <location>
        <begin position="1"/>
        <end position="31"/>
    </location>
</feature>
<dbReference type="AlphaFoldDB" id="A0AAD4LI14"/>
<evidence type="ECO:0000256" key="1">
    <source>
        <dbReference type="SAM" id="MobiDB-lite"/>
    </source>
</evidence>
<reference evidence="2" key="1">
    <citation type="submission" date="2022-01" db="EMBL/GenBank/DDBJ databases">
        <title>Comparative genomics reveals a dynamic genome evolution in the ectomycorrhizal milk-cap (Lactarius) mushrooms.</title>
        <authorList>
            <consortium name="DOE Joint Genome Institute"/>
            <person name="Lebreton A."/>
            <person name="Tang N."/>
            <person name="Kuo A."/>
            <person name="LaButti K."/>
            <person name="Drula E."/>
            <person name="Barry K."/>
            <person name="Clum A."/>
            <person name="Lipzen A."/>
            <person name="Mousain D."/>
            <person name="Ng V."/>
            <person name="Wang R."/>
            <person name="Wang X."/>
            <person name="Dai Y."/>
            <person name="Henrissat B."/>
            <person name="Grigoriev I.V."/>
            <person name="Guerin-Laguette A."/>
            <person name="Yu F."/>
            <person name="Martin F.M."/>
        </authorList>
    </citation>
    <scope>NUCLEOTIDE SEQUENCE</scope>
    <source>
        <strain evidence="2">QP</strain>
    </source>
</reference>
<organism evidence="2 3">
    <name type="scientific">Lactarius akahatsu</name>
    <dbReference type="NCBI Taxonomy" id="416441"/>
    <lineage>
        <taxon>Eukaryota</taxon>
        <taxon>Fungi</taxon>
        <taxon>Dikarya</taxon>
        <taxon>Basidiomycota</taxon>
        <taxon>Agaricomycotina</taxon>
        <taxon>Agaricomycetes</taxon>
        <taxon>Russulales</taxon>
        <taxon>Russulaceae</taxon>
        <taxon>Lactarius</taxon>
    </lineage>
</organism>
<feature type="compositionally biased region" description="Basic and acidic residues" evidence="1">
    <location>
        <begin position="13"/>
        <end position="29"/>
    </location>
</feature>
<keyword evidence="3" id="KW-1185">Reference proteome</keyword>
<accession>A0AAD4LI14</accession>
<evidence type="ECO:0000313" key="3">
    <source>
        <dbReference type="Proteomes" id="UP001201163"/>
    </source>
</evidence>